<evidence type="ECO:0000256" key="5">
    <source>
        <dbReference type="ARBA" id="ARBA00022840"/>
    </source>
</evidence>
<dbReference type="Pfam" id="PF00005">
    <property type="entry name" value="ABC_tran"/>
    <property type="match status" value="1"/>
</dbReference>
<feature type="domain" description="ABC transporter" evidence="6">
    <location>
        <begin position="5"/>
        <end position="256"/>
    </location>
</feature>
<sequence length="318" mass="34476">MTALLRFDAVTKSYGRPSRFPWRGPAATPVLHGISLTVARGETVGIVGESGSGKSTLGRMALRLVSPTRGRVLFDGHDITAMSEREFRPFRSRVQMIFQDPHNALDPAISVGDSVSEALEATQPALSRSERGERVAALLQQVGLNPLSAGRRPHAFSGGQKQRIGIARALATRPELIVADESVSALDVSVQAHILNLMHDLREQLGLAYLFIAHDLAVVRRVSHRVAVLYRGRIVEAGGRDALFDTPLHPYTRMLLRSVPRTHPLSEAPAPGAPAEPQEPVAGCPFYTRCAERMDICRHVDPPARTVVAGHDVACHAA</sequence>
<evidence type="ECO:0000259" key="6">
    <source>
        <dbReference type="PROSITE" id="PS50893"/>
    </source>
</evidence>
<dbReference type="Pfam" id="PF08352">
    <property type="entry name" value="oligo_HPY"/>
    <property type="match status" value="1"/>
</dbReference>
<dbReference type="EMBL" id="JABXXR010000013">
    <property type="protein sequence ID" value="NVN39638.1"/>
    <property type="molecule type" value="Genomic_DNA"/>
</dbReference>
<dbReference type="SUPFAM" id="SSF52540">
    <property type="entry name" value="P-loop containing nucleoside triphosphate hydrolases"/>
    <property type="match status" value="1"/>
</dbReference>
<keyword evidence="8" id="KW-1185">Reference proteome</keyword>
<dbReference type="InterPro" id="IPR013563">
    <property type="entry name" value="Oligopep_ABC_C"/>
</dbReference>
<dbReference type="NCBIfam" id="TIGR01727">
    <property type="entry name" value="oligo_HPY"/>
    <property type="match status" value="1"/>
</dbReference>
<protein>
    <submittedName>
        <fullName evidence="7">ATP-binding cassette domain-containing protein</fullName>
    </submittedName>
</protein>
<evidence type="ECO:0000256" key="3">
    <source>
        <dbReference type="ARBA" id="ARBA00022448"/>
    </source>
</evidence>
<gene>
    <name evidence="7" type="ORF">HUK82_03530</name>
</gene>
<keyword evidence="4" id="KW-0547">Nucleotide-binding</keyword>
<dbReference type="GO" id="GO:0015833">
    <property type="term" value="P:peptide transport"/>
    <property type="evidence" value="ECO:0007669"/>
    <property type="project" value="InterPro"/>
</dbReference>
<dbReference type="PANTHER" id="PTHR43776:SF7">
    <property type="entry name" value="D,D-DIPEPTIDE TRANSPORT ATP-BINDING PROTEIN DDPF-RELATED"/>
    <property type="match status" value="1"/>
</dbReference>
<dbReference type="RefSeq" id="WP_176612608.1">
    <property type="nucleotide sequence ID" value="NZ_JABXXR010000013.1"/>
</dbReference>
<proteinExistence type="inferred from homology"/>
<keyword evidence="5 7" id="KW-0067">ATP-binding</keyword>
<name>A0A850P6S8_9PROT</name>
<evidence type="ECO:0000313" key="7">
    <source>
        <dbReference type="EMBL" id="NVN39638.1"/>
    </source>
</evidence>
<reference evidence="7 8" key="1">
    <citation type="submission" date="2020-06" db="EMBL/GenBank/DDBJ databases">
        <title>Description of novel acetic acid bacteria.</title>
        <authorList>
            <person name="Sombolestani A."/>
        </authorList>
    </citation>
    <scope>NUCLEOTIDE SEQUENCE [LARGE SCALE GENOMIC DNA]</scope>
    <source>
        <strain evidence="7 8">LMG 27010</strain>
    </source>
</reference>
<dbReference type="SMART" id="SM00382">
    <property type="entry name" value="AAA"/>
    <property type="match status" value="1"/>
</dbReference>
<dbReference type="PANTHER" id="PTHR43776">
    <property type="entry name" value="TRANSPORT ATP-BINDING PROTEIN"/>
    <property type="match status" value="1"/>
</dbReference>
<evidence type="ECO:0000313" key="8">
    <source>
        <dbReference type="Proteomes" id="UP000585665"/>
    </source>
</evidence>
<dbReference type="Gene3D" id="3.40.50.300">
    <property type="entry name" value="P-loop containing nucleotide triphosphate hydrolases"/>
    <property type="match status" value="1"/>
</dbReference>
<dbReference type="GO" id="GO:0055085">
    <property type="term" value="P:transmembrane transport"/>
    <property type="evidence" value="ECO:0007669"/>
    <property type="project" value="UniProtKB-ARBA"/>
</dbReference>
<dbReference type="AlphaFoldDB" id="A0A850P6S8"/>
<evidence type="ECO:0000256" key="2">
    <source>
        <dbReference type="ARBA" id="ARBA00005417"/>
    </source>
</evidence>
<comment type="subcellular location">
    <subcellularLocation>
        <location evidence="1">Cell inner membrane</location>
        <topology evidence="1">Peripheral membrane protein</topology>
    </subcellularLocation>
</comment>
<comment type="caution">
    <text evidence="7">The sequence shown here is derived from an EMBL/GenBank/DDBJ whole genome shotgun (WGS) entry which is preliminary data.</text>
</comment>
<evidence type="ECO:0000256" key="4">
    <source>
        <dbReference type="ARBA" id="ARBA00022741"/>
    </source>
</evidence>
<dbReference type="GO" id="GO:0016887">
    <property type="term" value="F:ATP hydrolysis activity"/>
    <property type="evidence" value="ECO:0007669"/>
    <property type="project" value="InterPro"/>
</dbReference>
<evidence type="ECO:0000256" key="1">
    <source>
        <dbReference type="ARBA" id="ARBA00004417"/>
    </source>
</evidence>
<dbReference type="Proteomes" id="UP000585665">
    <property type="component" value="Unassembled WGS sequence"/>
</dbReference>
<dbReference type="GO" id="GO:0005524">
    <property type="term" value="F:ATP binding"/>
    <property type="evidence" value="ECO:0007669"/>
    <property type="project" value="UniProtKB-KW"/>
</dbReference>
<dbReference type="CDD" id="cd03257">
    <property type="entry name" value="ABC_NikE_OppD_transporters"/>
    <property type="match status" value="1"/>
</dbReference>
<dbReference type="GO" id="GO:0005886">
    <property type="term" value="C:plasma membrane"/>
    <property type="evidence" value="ECO:0007669"/>
    <property type="project" value="UniProtKB-SubCell"/>
</dbReference>
<dbReference type="InterPro" id="IPR027417">
    <property type="entry name" value="P-loop_NTPase"/>
</dbReference>
<accession>A0A850P6S8</accession>
<dbReference type="PROSITE" id="PS00211">
    <property type="entry name" value="ABC_TRANSPORTER_1"/>
    <property type="match status" value="1"/>
</dbReference>
<dbReference type="InterPro" id="IPR003593">
    <property type="entry name" value="AAA+_ATPase"/>
</dbReference>
<dbReference type="InterPro" id="IPR017871">
    <property type="entry name" value="ABC_transporter-like_CS"/>
</dbReference>
<comment type="similarity">
    <text evidence="2">Belongs to the ABC transporter superfamily.</text>
</comment>
<dbReference type="PROSITE" id="PS50893">
    <property type="entry name" value="ABC_TRANSPORTER_2"/>
    <property type="match status" value="1"/>
</dbReference>
<dbReference type="InterPro" id="IPR003439">
    <property type="entry name" value="ABC_transporter-like_ATP-bd"/>
</dbReference>
<dbReference type="FunFam" id="3.40.50.300:FF:000016">
    <property type="entry name" value="Oligopeptide ABC transporter ATP-binding component"/>
    <property type="match status" value="1"/>
</dbReference>
<keyword evidence="3" id="KW-0813">Transport</keyword>
<dbReference type="InterPro" id="IPR050319">
    <property type="entry name" value="ABC_transp_ATP-bind"/>
</dbReference>
<organism evidence="7 8">
    <name type="scientific">Ameyamaea chiangmaiensis</name>
    <dbReference type="NCBI Taxonomy" id="442969"/>
    <lineage>
        <taxon>Bacteria</taxon>
        <taxon>Pseudomonadati</taxon>
        <taxon>Pseudomonadota</taxon>
        <taxon>Alphaproteobacteria</taxon>
        <taxon>Acetobacterales</taxon>
        <taxon>Acetobacteraceae</taxon>
        <taxon>Ameyamaea</taxon>
    </lineage>
</organism>